<dbReference type="AlphaFoldDB" id="A0A1F5DKR5"/>
<feature type="transmembrane region" description="Helical" evidence="8">
    <location>
        <begin position="131"/>
        <end position="149"/>
    </location>
</feature>
<gene>
    <name evidence="9" type="ORF">A3E73_02495</name>
</gene>
<keyword evidence="3" id="KW-0328">Glycosyltransferase</keyword>
<evidence type="ECO:0000256" key="8">
    <source>
        <dbReference type="SAM" id="Phobius"/>
    </source>
</evidence>
<evidence type="ECO:0000256" key="5">
    <source>
        <dbReference type="ARBA" id="ARBA00022692"/>
    </source>
</evidence>
<accession>A0A1F5DKR5</accession>
<keyword evidence="5 8" id="KW-0812">Transmembrane</keyword>
<feature type="transmembrane region" description="Helical" evidence="8">
    <location>
        <begin position="302"/>
        <end position="319"/>
    </location>
</feature>
<feature type="transmembrane region" description="Helical" evidence="8">
    <location>
        <begin position="7"/>
        <end position="24"/>
    </location>
</feature>
<keyword evidence="2" id="KW-1003">Cell membrane</keyword>
<keyword evidence="6 8" id="KW-1133">Transmembrane helix</keyword>
<dbReference type="Proteomes" id="UP000176791">
    <property type="component" value="Unassembled WGS sequence"/>
</dbReference>
<feature type="transmembrane region" description="Helical" evidence="8">
    <location>
        <begin position="272"/>
        <end position="290"/>
    </location>
</feature>
<evidence type="ECO:0000256" key="6">
    <source>
        <dbReference type="ARBA" id="ARBA00022989"/>
    </source>
</evidence>
<reference evidence="9 10" key="1">
    <citation type="journal article" date="2016" name="Nat. Commun.">
        <title>Thousands of microbial genomes shed light on interconnected biogeochemical processes in an aquifer system.</title>
        <authorList>
            <person name="Anantharaman K."/>
            <person name="Brown C.T."/>
            <person name="Hug L.A."/>
            <person name="Sharon I."/>
            <person name="Castelle C.J."/>
            <person name="Probst A.J."/>
            <person name="Thomas B.C."/>
            <person name="Singh A."/>
            <person name="Wilkins M.J."/>
            <person name="Karaoz U."/>
            <person name="Brodie E.L."/>
            <person name="Williams K.H."/>
            <person name="Hubbard S.S."/>
            <person name="Banfield J.F."/>
        </authorList>
    </citation>
    <scope>NUCLEOTIDE SEQUENCE [LARGE SCALE GENOMIC DNA]</scope>
</reference>
<dbReference type="STRING" id="1797460.A3E73_02495"/>
<dbReference type="InterPro" id="IPR050297">
    <property type="entry name" value="LipidA_mod_glycosyltrf_83"/>
</dbReference>
<evidence type="ECO:0000256" key="2">
    <source>
        <dbReference type="ARBA" id="ARBA00022475"/>
    </source>
</evidence>
<evidence type="ECO:0000313" key="9">
    <source>
        <dbReference type="EMBL" id="OGD55596.1"/>
    </source>
</evidence>
<feature type="transmembrane region" description="Helical" evidence="8">
    <location>
        <begin position="156"/>
        <end position="171"/>
    </location>
</feature>
<keyword evidence="4" id="KW-0808">Transferase</keyword>
<comment type="caution">
    <text evidence="9">The sequence shown here is derived from an EMBL/GenBank/DDBJ whole genome shotgun (WGS) entry which is preliminary data.</text>
</comment>
<sequence>MAGKINRFFLIAVIILAAGLRLFWLDRVPPALNWDEAAIGWNAKTIWKLRVDEFGNRLPVSFRSFGDYKAPLYIYLTAPVVGIFGNTEIGVRLVSVIAGVTSVVLMYFIGGPAAAGLLAISPWHILLSRPALEANLALMWILGGVWLFLRGTKRPVWLIASAVSFIFSLYSYQSPKIFVPVFVLGLIIIYWSSLKRALVWLALAGIVAAVAITPLIKDGFGAGGRRFQMTSVFYQSKDNLPLTLVKNYLVHWSPQWLFLSGGETGRSQMRQIGMLLMVTAPFLVLGLIQLWKKRQDSWSKVLFWWLLAAPLPAMIGFDVPHPIRSYQLLPVLIIITAMGLSKITARPRATLVYGLIAINALFFLYHYFVTYPVESAPQWQYGYKQAAALAQEHEDEVDKVIITSYYGQPYVFTYWYQDRDPQAIFWGGAIKYLFRTIRLDGDMLLPNTLLIGAPAEIPEGASGIIKEIYFPDGKVAFRVVKT</sequence>
<feature type="transmembrane region" description="Helical" evidence="8">
    <location>
        <begin position="325"/>
        <end position="343"/>
    </location>
</feature>
<organism evidence="9 10">
    <name type="scientific">Candidatus Beckwithbacteria bacterium RIFCSPHIGHO2_12_FULL_47_17</name>
    <dbReference type="NCBI Taxonomy" id="1797460"/>
    <lineage>
        <taxon>Bacteria</taxon>
        <taxon>Candidatus Beckwithiibacteriota</taxon>
    </lineage>
</organism>
<feature type="transmembrane region" description="Helical" evidence="8">
    <location>
        <begin position="350"/>
        <end position="368"/>
    </location>
</feature>
<comment type="subcellular location">
    <subcellularLocation>
        <location evidence="1">Cell membrane</location>
        <topology evidence="1">Multi-pass membrane protein</topology>
    </subcellularLocation>
</comment>
<dbReference type="PANTHER" id="PTHR33908:SF3">
    <property type="entry name" value="UNDECAPRENYL PHOSPHATE-ALPHA-4-AMINO-4-DEOXY-L-ARABINOSE ARABINOSYL TRANSFERASE"/>
    <property type="match status" value="1"/>
</dbReference>
<dbReference type="GO" id="GO:0009103">
    <property type="term" value="P:lipopolysaccharide biosynthetic process"/>
    <property type="evidence" value="ECO:0007669"/>
    <property type="project" value="UniProtKB-ARBA"/>
</dbReference>
<feature type="transmembrane region" description="Helical" evidence="8">
    <location>
        <begin position="72"/>
        <end position="91"/>
    </location>
</feature>
<name>A0A1F5DKR5_9BACT</name>
<evidence type="ECO:0000313" key="10">
    <source>
        <dbReference type="Proteomes" id="UP000176791"/>
    </source>
</evidence>
<evidence type="ECO:0000256" key="7">
    <source>
        <dbReference type="ARBA" id="ARBA00023136"/>
    </source>
</evidence>
<dbReference type="GO" id="GO:0010041">
    <property type="term" value="P:response to iron(III) ion"/>
    <property type="evidence" value="ECO:0007669"/>
    <property type="project" value="TreeGrafter"/>
</dbReference>
<feature type="transmembrane region" description="Helical" evidence="8">
    <location>
        <begin position="177"/>
        <end position="193"/>
    </location>
</feature>
<feature type="transmembrane region" description="Helical" evidence="8">
    <location>
        <begin position="103"/>
        <end position="125"/>
    </location>
</feature>
<dbReference type="EMBL" id="MEZN01000040">
    <property type="protein sequence ID" value="OGD55596.1"/>
    <property type="molecule type" value="Genomic_DNA"/>
</dbReference>
<evidence type="ECO:0000256" key="4">
    <source>
        <dbReference type="ARBA" id="ARBA00022679"/>
    </source>
</evidence>
<proteinExistence type="predicted"/>
<dbReference type="GO" id="GO:0005886">
    <property type="term" value="C:plasma membrane"/>
    <property type="evidence" value="ECO:0007669"/>
    <property type="project" value="UniProtKB-SubCell"/>
</dbReference>
<evidence type="ECO:0000256" key="3">
    <source>
        <dbReference type="ARBA" id="ARBA00022676"/>
    </source>
</evidence>
<evidence type="ECO:0000256" key="1">
    <source>
        <dbReference type="ARBA" id="ARBA00004651"/>
    </source>
</evidence>
<feature type="transmembrane region" description="Helical" evidence="8">
    <location>
        <begin position="198"/>
        <end position="216"/>
    </location>
</feature>
<dbReference type="GO" id="GO:0016763">
    <property type="term" value="F:pentosyltransferase activity"/>
    <property type="evidence" value="ECO:0007669"/>
    <property type="project" value="TreeGrafter"/>
</dbReference>
<dbReference type="PANTHER" id="PTHR33908">
    <property type="entry name" value="MANNOSYLTRANSFERASE YKCB-RELATED"/>
    <property type="match status" value="1"/>
</dbReference>
<protein>
    <submittedName>
        <fullName evidence="9">Uncharacterized protein</fullName>
    </submittedName>
</protein>
<keyword evidence="7 8" id="KW-0472">Membrane</keyword>